<comment type="caution">
    <text evidence="1">The sequence shown here is derived from an EMBL/GenBank/DDBJ whole genome shotgun (WGS) entry which is preliminary data.</text>
</comment>
<keyword evidence="2" id="KW-1185">Reference proteome</keyword>
<evidence type="ECO:0000313" key="1">
    <source>
        <dbReference type="EMBL" id="MQL70109.1"/>
    </source>
</evidence>
<protein>
    <submittedName>
        <fullName evidence="1">Uncharacterized protein</fullName>
    </submittedName>
</protein>
<name>A0A843TNK4_COLES</name>
<proteinExistence type="predicted"/>
<dbReference type="AlphaFoldDB" id="A0A843TNK4"/>
<accession>A0A843TNK4</accession>
<reference evidence="1" key="1">
    <citation type="submission" date="2017-07" db="EMBL/GenBank/DDBJ databases">
        <title>Taro Niue Genome Assembly and Annotation.</title>
        <authorList>
            <person name="Atibalentja N."/>
            <person name="Keating K."/>
            <person name="Fields C.J."/>
        </authorList>
    </citation>
    <scope>NUCLEOTIDE SEQUENCE</scope>
    <source>
        <strain evidence="1">Niue_2</strain>
        <tissue evidence="1">Leaf</tissue>
    </source>
</reference>
<organism evidence="1 2">
    <name type="scientific">Colocasia esculenta</name>
    <name type="common">Wild taro</name>
    <name type="synonym">Arum esculentum</name>
    <dbReference type="NCBI Taxonomy" id="4460"/>
    <lineage>
        <taxon>Eukaryota</taxon>
        <taxon>Viridiplantae</taxon>
        <taxon>Streptophyta</taxon>
        <taxon>Embryophyta</taxon>
        <taxon>Tracheophyta</taxon>
        <taxon>Spermatophyta</taxon>
        <taxon>Magnoliopsida</taxon>
        <taxon>Liliopsida</taxon>
        <taxon>Araceae</taxon>
        <taxon>Aroideae</taxon>
        <taxon>Colocasieae</taxon>
        <taxon>Colocasia</taxon>
    </lineage>
</organism>
<dbReference type="EMBL" id="NMUH01000057">
    <property type="protein sequence ID" value="MQL70109.1"/>
    <property type="molecule type" value="Genomic_DNA"/>
</dbReference>
<gene>
    <name evidence="1" type="ORF">Taro_002415</name>
</gene>
<sequence>MVAPERPAATELAVRVAKGVSIASLLQRSCRVAGSCSVDATYQATAFAFPVFKGSCLWRAVRGGDGHSYEKAPTGAFFVWRDCSGTLLGWKHDSLGGRDHVVTARPVATWSRHS</sequence>
<dbReference type="Proteomes" id="UP000652761">
    <property type="component" value="Unassembled WGS sequence"/>
</dbReference>
<evidence type="ECO:0000313" key="2">
    <source>
        <dbReference type="Proteomes" id="UP000652761"/>
    </source>
</evidence>